<dbReference type="Gene3D" id="1.10.1660.10">
    <property type="match status" value="1"/>
</dbReference>
<dbReference type="InterPro" id="IPR009061">
    <property type="entry name" value="DNA-bd_dom_put_sf"/>
</dbReference>
<dbReference type="Pfam" id="PF13411">
    <property type="entry name" value="MerR_1"/>
    <property type="match status" value="1"/>
</dbReference>
<organism evidence="3 4">
    <name type="scientific">Mycolicibacterium hodleri</name>
    <dbReference type="NCBI Taxonomy" id="49897"/>
    <lineage>
        <taxon>Bacteria</taxon>
        <taxon>Bacillati</taxon>
        <taxon>Actinomycetota</taxon>
        <taxon>Actinomycetes</taxon>
        <taxon>Mycobacteriales</taxon>
        <taxon>Mycobacteriaceae</taxon>
        <taxon>Mycolicibacterium</taxon>
    </lineage>
</organism>
<dbReference type="InterPro" id="IPR047057">
    <property type="entry name" value="MerR_fam"/>
</dbReference>
<dbReference type="PANTHER" id="PTHR30204">
    <property type="entry name" value="REDOX-CYCLING DRUG-SENSING TRANSCRIPTIONAL ACTIVATOR SOXR"/>
    <property type="match status" value="1"/>
</dbReference>
<evidence type="ECO:0000313" key="4">
    <source>
        <dbReference type="Proteomes" id="UP000315759"/>
    </source>
</evidence>
<evidence type="ECO:0000313" key="3">
    <source>
        <dbReference type="EMBL" id="TQR88196.1"/>
    </source>
</evidence>
<dbReference type="PRINTS" id="PR00040">
    <property type="entry name" value="HTHMERR"/>
</dbReference>
<comment type="caution">
    <text evidence="3">The sequence shown here is derived from an EMBL/GenBank/DDBJ whole genome shotgun (WGS) entry which is preliminary data.</text>
</comment>
<dbReference type="AlphaFoldDB" id="A0A544W7I8"/>
<dbReference type="CDD" id="cd01282">
    <property type="entry name" value="HTH_MerR-like_sg3"/>
    <property type="match status" value="1"/>
</dbReference>
<dbReference type="PANTHER" id="PTHR30204:SF93">
    <property type="entry name" value="HTH MERR-TYPE DOMAIN-CONTAINING PROTEIN"/>
    <property type="match status" value="1"/>
</dbReference>
<keyword evidence="1" id="KW-0238">DNA-binding</keyword>
<dbReference type="PROSITE" id="PS50937">
    <property type="entry name" value="HTH_MERR_2"/>
    <property type="match status" value="1"/>
</dbReference>
<dbReference type="SUPFAM" id="SSF46955">
    <property type="entry name" value="Putative DNA-binding domain"/>
    <property type="match status" value="1"/>
</dbReference>
<dbReference type="InterPro" id="IPR000551">
    <property type="entry name" value="MerR-type_HTH_dom"/>
</dbReference>
<dbReference type="SMART" id="SM00422">
    <property type="entry name" value="HTH_MERR"/>
    <property type="match status" value="1"/>
</dbReference>
<dbReference type="Proteomes" id="UP000315759">
    <property type="component" value="Unassembled WGS sequence"/>
</dbReference>
<dbReference type="EMBL" id="VIFX01000003">
    <property type="protein sequence ID" value="TQR88196.1"/>
    <property type="molecule type" value="Genomic_DNA"/>
</dbReference>
<dbReference type="GO" id="GO:0003677">
    <property type="term" value="F:DNA binding"/>
    <property type="evidence" value="ECO:0007669"/>
    <property type="project" value="UniProtKB-KW"/>
</dbReference>
<evidence type="ECO:0000256" key="1">
    <source>
        <dbReference type="ARBA" id="ARBA00023125"/>
    </source>
</evidence>
<evidence type="ECO:0000259" key="2">
    <source>
        <dbReference type="PROSITE" id="PS50937"/>
    </source>
</evidence>
<sequence>MSIGELSQRSGASPRMLRYYEQQGLLNPVRGDNGYRRYCPDAVTTVAQIRGLLDAGLPTDAIRQILPCAHGSEPTIDPCPEILSALAHEKERLDERIRHLSTSRDTLDRYLIATHAALHRD</sequence>
<proteinExistence type="predicted"/>
<reference evidence="3 4" key="1">
    <citation type="submission" date="2018-10" db="EMBL/GenBank/DDBJ databases">
        <title>Draft genome of Mycobacterium hodleri strain B.</title>
        <authorList>
            <person name="Amande T.J."/>
            <person name="Mcgenity T.J."/>
        </authorList>
    </citation>
    <scope>NUCLEOTIDE SEQUENCE [LARGE SCALE GENOMIC DNA]</scope>
    <source>
        <strain evidence="3 4">B</strain>
    </source>
</reference>
<gene>
    <name evidence="3" type="ORF">D8S82_02905</name>
</gene>
<feature type="domain" description="HTH merR-type" evidence="2">
    <location>
        <begin position="1"/>
        <end position="68"/>
    </location>
</feature>
<protein>
    <submittedName>
        <fullName evidence="3">MerR family transcriptional regulator</fullName>
    </submittedName>
</protein>
<keyword evidence="4" id="KW-1185">Reference proteome</keyword>
<name>A0A544W7I8_9MYCO</name>
<accession>A0A544W7I8</accession>
<dbReference type="GO" id="GO:0003700">
    <property type="term" value="F:DNA-binding transcription factor activity"/>
    <property type="evidence" value="ECO:0007669"/>
    <property type="project" value="InterPro"/>
</dbReference>